<protein>
    <submittedName>
        <fullName evidence="1">Uncharacterized protein</fullName>
    </submittedName>
</protein>
<dbReference type="Proteomes" id="UP000076962">
    <property type="component" value="Unassembled WGS sequence"/>
</dbReference>
<evidence type="ECO:0000313" key="2">
    <source>
        <dbReference type="Proteomes" id="UP000076962"/>
    </source>
</evidence>
<dbReference type="EMBL" id="LUTY01000601">
    <property type="protein sequence ID" value="OAD23021.1"/>
    <property type="molecule type" value="Genomic_DNA"/>
</dbReference>
<dbReference type="AlphaFoldDB" id="A0A176S4H6"/>
<gene>
    <name evidence="1" type="ORF">THIOM_001154</name>
</gene>
<reference evidence="1 2" key="1">
    <citation type="submission" date="2016-05" db="EMBL/GenBank/DDBJ databases">
        <title>Single-cell genome of chain-forming Candidatus Thiomargarita nelsonii and comparison to other large sulfur-oxidizing bacteria.</title>
        <authorList>
            <person name="Winkel M."/>
            <person name="Salman V."/>
            <person name="Woyke T."/>
            <person name="Schulz-Vogt H."/>
            <person name="Richter M."/>
            <person name="Flood B."/>
            <person name="Bailey J."/>
            <person name="Amann R."/>
            <person name="Mussmann M."/>
        </authorList>
    </citation>
    <scope>NUCLEOTIDE SEQUENCE [LARGE SCALE GENOMIC DNA]</scope>
    <source>
        <strain evidence="1 2">THI036</strain>
    </source>
</reference>
<accession>A0A176S4H6</accession>
<proteinExistence type="predicted"/>
<sequence length="73" mass="8244">MKPGYVRKPLDWKSSSFHLEVKRGIISAGANHLLSLQKYLTCWNIFDSVIAQVRLGMCTPKSRIRLAACLTSH</sequence>
<organism evidence="1 2">
    <name type="scientific">Candidatus Thiomargarita nelsonii</name>
    <dbReference type="NCBI Taxonomy" id="1003181"/>
    <lineage>
        <taxon>Bacteria</taxon>
        <taxon>Pseudomonadati</taxon>
        <taxon>Pseudomonadota</taxon>
        <taxon>Gammaproteobacteria</taxon>
        <taxon>Thiotrichales</taxon>
        <taxon>Thiotrichaceae</taxon>
        <taxon>Thiomargarita</taxon>
    </lineage>
</organism>
<comment type="caution">
    <text evidence="1">The sequence shown here is derived from an EMBL/GenBank/DDBJ whole genome shotgun (WGS) entry which is preliminary data.</text>
</comment>
<evidence type="ECO:0000313" key="1">
    <source>
        <dbReference type="EMBL" id="OAD23021.1"/>
    </source>
</evidence>
<name>A0A176S4H6_9GAMM</name>
<keyword evidence="2" id="KW-1185">Reference proteome</keyword>